<gene>
    <name evidence="6" type="ORF">GCM10012284_11230</name>
</gene>
<dbReference type="InterPro" id="IPR050172">
    <property type="entry name" value="SsuD_RutA_monooxygenase"/>
</dbReference>
<evidence type="ECO:0000256" key="3">
    <source>
        <dbReference type="ARBA" id="ARBA00023002"/>
    </source>
</evidence>
<dbReference type="InterPro" id="IPR011251">
    <property type="entry name" value="Luciferase-like_dom"/>
</dbReference>
<dbReference type="PANTHER" id="PTHR42847">
    <property type="entry name" value="ALKANESULFONATE MONOOXYGENASE"/>
    <property type="match status" value="1"/>
</dbReference>
<evidence type="ECO:0000313" key="6">
    <source>
        <dbReference type="EMBL" id="GGK79013.1"/>
    </source>
</evidence>
<feature type="domain" description="Luciferase-like" evidence="5">
    <location>
        <begin position="27"/>
        <end position="134"/>
    </location>
</feature>
<evidence type="ECO:0000313" key="7">
    <source>
        <dbReference type="Proteomes" id="UP000656042"/>
    </source>
</evidence>
<proteinExistence type="predicted"/>
<protein>
    <submittedName>
        <fullName evidence="6">LLM class F420-dependent oxidoreductase</fullName>
    </submittedName>
</protein>
<dbReference type="SUPFAM" id="SSF51679">
    <property type="entry name" value="Bacterial luciferase-like"/>
    <property type="match status" value="1"/>
</dbReference>
<evidence type="ECO:0000256" key="2">
    <source>
        <dbReference type="ARBA" id="ARBA00022643"/>
    </source>
</evidence>
<keyword evidence="2" id="KW-0288">FMN</keyword>
<evidence type="ECO:0000259" key="5">
    <source>
        <dbReference type="Pfam" id="PF00296"/>
    </source>
</evidence>
<dbReference type="InterPro" id="IPR036661">
    <property type="entry name" value="Luciferase-like_sf"/>
</dbReference>
<dbReference type="EMBL" id="BMMX01000002">
    <property type="protein sequence ID" value="GGK79013.1"/>
    <property type="molecule type" value="Genomic_DNA"/>
</dbReference>
<dbReference type="GO" id="GO:0008726">
    <property type="term" value="F:alkanesulfonate monooxygenase activity"/>
    <property type="evidence" value="ECO:0007669"/>
    <property type="project" value="TreeGrafter"/>
</dbReference>
<dbReference type="AlphaFoldDB" id="A0A8J3BWZ1"/>
<name>A0A8J3BWZ1_9ACTN</name>
<dbReference type="GO" id="GO:0046306">
    <property type="term" value="P:alkanesulfonate catabolic process"/>
    <property type="evidence" value="ECO:0007669"/>
    <property type="project" value="TreeGrafter"/>
</dbReference>
<keyword evidence="3" id="KW-0560">Oxidoreductase</keyword>
<dbReference type="PANTHER" id="PTHR42847:SF4">
    <property type="entry name" value="ALKANESULFONATE MONOOXYGENASE-RELATED"/>
    <property type="match status" value="1"/>
</dbReference>
<sequence length="289" mass="30544">MRECALTKPFRFGAILAGTDDRGVWQQRCRLVEQLGYDTINVADHVSGHAPLLALTAAAAVTERVRLGTYVLNTALHPPGLTARDVLTAHRLSGGRLEAGLGAGYDKADFVRAGVPRPPFGERVTRLADTAAALAGSGAGRPEILVGGGGLRVLGVAAQHGDILAFSGAAPQPLGTPGRQSLLGPGELAERVRLATNTQGRAAELERNLMVQKVLVTGDRRTAAQALHHRFPHLGVDDLLCLPTLLIGTVDQIADDLVEHRRRYGFSYLSVPGQFAAAFAPVVKLLSGR</sequence>
<accession>A0A8J3BWZ1</accession>
<reference evidence="6" key="2">
    <citation type="submission" date="2020-09" db="EMBL/GenBank/DDBJ databases">
        <authorList>
            <person name="Sun Q."/>
            <person name="Zhou Y."/>
        </authorList>
    </citation>
    <scope>NUCLEOTIDE SEQUENCE</scope>
    <source>
        <strain evidence="6">CGMCC 4.7299</strain>
    </source>
</reference>
<dbReference type="Gene3D" id="3.20.20.30">
    <property type="entry name" value="Luciferase-like domain"/>
    <property type="match status" value="2"/>
</dbReference>
<keyword evidence="4" id="KW-0503">Monooxygenase</keyword>
<evidence type="ECO:0000256" key="4">
    <source>
        <dbReference type="ARBA" id="ARBA00023033"/>
    </source>
</evidence>
<dbReference type="Proteomes" id="UP000656042">
    <property type="component" value="Unassembled WGS sequence"/>
</dbReference>
<dbReference type="NCBIfam" id="TIGR03621">
    <property type="entry name" value="F420_MSMEG_2516"/>
    <property type="match status" value="1"/>
</dbReference>
<dbReference type="InterPro" id="IPR019923">
    <property type="entry name" value="Lucif-like_OxRdtase_MSMEG_2516"/>
</dbReference>
<evidence type="ECO:0000256" key="1">
    <source>
        <dbReference type="ARBA" id="ARBA00022630"/>
    </source>
</evidence>
<keyword evidence="7" id="KW-1185">Reference proteome</keyword>
<organism evidence="6 7">
    <name type="scientific">Mangrovihabitans endophyticus</name>
    <dbReference type="NCBI Taxonomy" id="1751298"/>
    <lineage>
        <taxon>Bacteria</taxon>
        <taxon>Bacillati</taxon>
        <taxon>Actinomycetota</taxon>
        <taxon>Actinomycetes</taxon>
        <taxon>Micromonosporales</taxon>
        <taxon>Micromonosporaceae</taxon>
        <taxon>Mangrovihabitans</taxon>
    </lineage>
</organism>
<dbReference type="RefSeq" id="WP_189078013.1">
    <property type="nucleotide sequence ID" value="NZ_BMMX01000002.1"/>
</dbReference>
<dbReference type="Pfam" id="PF00296">
    <property type="entry name" value="Bac_luciferase"/>
    <property type="match status" value="1"/>
</dbReference>
<keyword evidence="1" id="KW-0285">Flavoprotein</keyword>
<comment type="caution">
    <text evidence="6">The sequence shown here is derived from an EMBL/GenBank/DDBJ whole genome shotgun (WGS) entry which is preliminary data.</text>
</comment>
<reference evidence="6" key="1">
    <citation type="journal article" date="2014" name="Int. J. Syst. Evol. Microbiol.">
        <title>Complete genome sequence of Corynebacterium casei LMG S-19264T (=DSM 44701T), isolated from a smear-ripened cheese.</title>
        <authorList>
            <consortium name="US DOE Joint Genome Institute (JGI-PGF)"/>
            <person name="Walter F."/>
            <person name="Albersmeier A."/>
            <person name="Kalinowski J."/>
            <person name="Ruckert C."/>
        </authorList>
    </citation>
    <scope>NUCLEOTIDE SEQUENCE</scope>
    <source>
        <strain evidence="6">CGMCC 4.7299</strain>
    </source>
</reference>